<evidence type="ECO:0008006" key="2">
    <source>
        <dbReference type="Google" id="ProtNLM"/>
    </source>
</evidence>
<evidence type="ECO:0000313" key="1">
    <source>
        <dbReference type="EMBL" id="XDU67388.1"/>
    </source>
</evidence>
<protein>
    <recommendedName>
        <fullName evidence="2">Phage protein</fullName>
    </recommendedName>
</protein>
<dbReference type="KEGG" id="lrug:AB8B22_02935"/>
<organism evidence="1">
    <name type="scientific">Leptotrichia rugosa</name>
    <dbReference type="NCBI Taxonomy" id="3239302"/>
    <lineage>
        <taxon>Bacteria</taxon>
        <taxon>Fusobacteriati</taxon>
        <taxon>Fusobacteriota</taxon>
        <taxon>Fusobacteriia</taxon>
        <taxon>Fusobacteriales</taxon>
        <taxon>Leptotrichiaceae</taxon>
        <taxon>Leptotrichia</taxon>
    </lineage>
</organism>
<proteinExistence type="predicted"/>
<gene>
    <name evidence="1" type="ORF">AB8B22_02935</name>
</gene>
<dbReference type="RefSeq" id="WP_314394866.1">
    <property type="nucleotide sequence ID" value="NZ_CP165644.1"/>
</dbReference>
<sequence>MSKYKLGFSIGDSYCGENAEIDLIDDYGYTEEEAKEIINDDDKQYELFREWRNENINQSYWVVKEE</sequence>
<dbReference type="EMBL" id="CP165644">
    <property type="protein sequence ID" value="XDU67388.1"/>
    <property type="molecule type" value="Genomic_DNA"/>
</dbReference>
<name>A0AB39VI22_9FUSO</name>
<accession>A0AB39VI22</accession>
<dbReference type="AlphaFoldDB" id="A0AB39VI22"/>
<reference evidence="1" key="1">
    <citation type="submission" date="2024-07" db="EMBL/GenBank/DDBJ databases">
        <authorList>
            <person name="Li X.-J."/>
            <person name="Wang X."/>
        </authorList>
    </citation>
    <scope>NUCLEOTIDE SEQUENCE</scope>
    <source>
        <strain evidence="1">HSP-334</strain>
    </source>
</reference>